<organism evidence="1 2">
    <name type="scientific">Paraburkholderia rhizosphaerae</name>
    <dbReference type="NCBI Taxonomy" id="480658"/>
    <lineage>
        <taxon>Bacteria</taxon>
        <taxon>Pseudomonadati</taxon>
        <taxon>Pseudomonadota</taxon>
        <taxon>Betaproteobacteria</taxon>
        <taxon>Burkholderiales</taxon>
        <taxon>Burkholderiaceae</taxon>
        <taxon>Paraburkholderia</taxon>
    </lineage>
</organism>
<dbReference type="Proteomes" id="UP000295509">
    <property type="component" value="Unassembled WGS sequence"/>
</dbReference>
<dbReference type="AlphaFoldDB" id="A0A4V3HFK9"/>
<evidence type="ECO:0000313" key="2">
    <source>
        <dbReference type="Proteomes" id="UP000295509"/>
    </source>
</evidence>
<evidence type="ECO:0000313" key="1">
    <source>
        <dbReference type="EMBL" id="TDY53525.1"/>
    </source>
</evidence>
<proteinExistence type="predicted"/>
<keyword evidence="2" id="KW-1185">Reference proteome</keyword>
<protein>
    <submittedName>
        <fullName evidence="1">Uncharacterized protein</fullName>
    </submittedName>
</protein>
<gene>
    <name evidence="1" type="ORF">BX592_103338</name>
</gene>
<name>A0A4V3HFK9_9BURK</name>
<accession>A0A4V3HFK9</accession>
<comment type="caution">
    <text evidence="1">The sequence shown here is derived from an EMBL/GenBank/DDBJ whole genome shotgun (WGS) entry which is preliminary data.</text>
</comment>
<sequence length="71" mass="7932">MTGLFSVSCLIVWRDTQRSAPMHTGWLARRANGELSKLHVAAMTNRPIVCAHTRTFLEACKFGLLTLAFAR</sequence>
<dbReference type="EMBL" id="SORE01000003">
    <property type="protein sequence ID" value="TDY53525.1"/>
    <property type="molecule type" value="Genomic_DNA"/>
</dbReference>
<reference evidence="1 2" key="1">
    <citation type="submission" date="2019-03" db="EMBL/GenBank/DDBJ databases">
        <title>Genomic Encyclopedia of Type Strains, Phase III (KMG-III): the genomes of soil and plant-associated and newly described type strains.</title>
        <authorList>
            <person name="Whitman W."/>
        </authorList>
    </citation>
    <scope>NUCLEOTIDE SEQUENCE [LARGE SCALE GENOMIC DNA]</scope>
    <source>
        <strain evidence="1 2">LMG 29544</strain>
    </source>
</reference>